<dbReference type="InterPro" id="IPR016166">
    <property type="entry name" value="FAD-bd_PCMH"/>
</dbReference>
<dbReference type="Gene3D" id="3.30.465.10">
    <property type="match status" value="1"/>
</dbReference>
<evidence type="ECO:0000256" key="4">
    <source>
        <dbReference type="ARBA" id="ARBA00023002"/>
    </source>
</evidence>
<organism evidence="6 7">
    <name type="scientific">Streptomyces cylindrosporus</name>
    <dbReference type="NCBI Taxonomy" id="2927583"/>
    <lineage>
        <taxon>Bacteria</taxon>
        <taxon>Bacillati</taxon>
        <taxon>Actinomycetota</taxon>
        <taxon>Actinomycetes</taxon>
        <taxon>Kitasatosporales</taxon>
        <taxon>Streptomycetaceae</taxon>
        <taxon>Streptomyces</taxon>
    </lineage>
</organism>
<keyword evidence="4" id="KW-0560">Oxidoreductase</keyword>
<dbReference type="Proteomes" id="UP001165269">
    <property type="component" value="Unassembled WGS sequence"/>
</dbReference>
<keyword evidence="3" id="KW-0274">FAD</keyword>
<keyword evidence="2" id="KW-0285">Flavoprotein</keyword>
<sequence>MSTKIVPAGLSSAELEKALDAFRAVVGEAHVLTGEDALEFRDPFWHRDWPEFESSAVVQPASVEEIQAILRIANEQRVPIWTTSTGRNNGLGGSSPRVQGSVVVNLRRMNQILEINEELGYAVVEPGVTWSQLYEAIEAGGHRLMVSTTDLGWGSVIGNSLEHGTTYLPYGADFMAPCGMEVVTADGKLLRTGMGALPGSKAWHLYRRGLGPTLDPLFMQSNFGVVVKMGVWLMPKPEVYAPFWIHVPREADLVPLMDTLRRLRLDRTIEGVPSMYNTLTLASITGERSRWYEGDGPTPDHIVDQIAGDLQVGRWSVHGALWDDNVVADHKIEKITAAIGRIPGARVLATKHAPEDIAGLESFPDRVLGGAPNLEWLNFLRWYGTDAGAHTGTGLVSALEGIEAFRLHTLLKNFIEREMGLDYFANPILINARSYIHVFGVIFDVLDASDTRRGYEVCRRVVEDAGKAGFGEYRAHLANMDLAQAQYSFGDQAYLRFVERIKDAVDPNGILSPGKQGIWPKSFRDGRD</sequence>
<evidence type="ECO:0000256" key="3">
    <source>
        <dbReference type="ARBA" id="ARBA00022827"/>
    </source>
</evidence>
<dbReference type="PANTHER" id="PTHR11748">
    <property type="entry name" value="D-LACTATE DEHYDROGENASE"/>
    <property type="match status" value="1"/>
</dbReference>
<protein>
    <submittedName>
        <fullName evidence="6">FAD-binding oxidoreductase</fullName>
    </submittedName>
</protein>
<dbReference type="PROSITE" id="PS51387">
    <property type="entry name" value="FAD_PCMH"/>
    <property type="match status" value="1"/>
</dbReference>
<comment type="caution">
    <text evidence="6">The sequence shown here is derived from an EMBL/GenBank/DDBJ whole genome shotgun (WGS) entry which is preliminary data.</text>
</comment>
<accession>A0ABS9Y928</accession>
<dbReference type="InterPro" id="IPR016170">
    <property type="entry name" value="Cytok_DH_C_sf"/>
</dbReference>
<feature type="domain" description="FAD-binding PCMH-type" evidence="5">
    <location>
        <begin position="50"/>
        <end position="236"/>
    </location>
</feature>
<dbReference type="SUPFAM" id="SSF55103">
    <property type="entry name" value="FAD-linked oxidases, C-terminal domain"/>
    <property type="match status" value="1"/>
</dbReference>
<dbReference type="InterPro" id="IPR016171">
    <property type="entry name" value="Vanillyl_alc_oxidase_C-sub2"/>
</dbReference>
<dbReference type="InterPro" id="IPR004113">
    <property type="entry name" value="FAD-bd_oxidored_4_C"/>
</dbReference>
<dbReference type="RefSeq" id="WP_242766724.1">
    <property type="nucleotide sequence ID" value="NZ_JALDAY010000006.1"/>
</dbReference>
<reference evidence="6" key="1">
    <citation type="submission" date="2022-03" db="EMBL/GenBank/DDBJ databases">
        <title>Streptomyces 7R015 and 7R016 isolated from Barleria lupulina in Thailand.</title>
        <authorList>
            <person name="Kanchanasin P."/>
            <person name="Phongsopitanun W."/>
            <person name="Tanasupawat S."/>
        </authorList>
    </citation>
    <scope>NUCLEOTIDE SEQUENCE</scope>
    <source>
        <strain evidence="6">7R015</strain>
    </source>
</reference>
<evidence type="ECO:0000259" key="5">
    <source>
        <dbReference type="PROSITE" id="PS51387"/>
    </source>
</evidence>
<keyword evidence="7" id="KW-1185">Reference proteome</keyword>
<dbReference type="InterPro" id="IPR016169">
    <property type="entry name" value="FAD-bd_PCMH_sub2"/>
</dbReference>
<dbReference type="InterPro" id="IPR036318">
    <property type="entry name" value="FAD-bd_PCMH-like_sf"/>
</dbReference>
<evidence type="ECO:0000256" key="1">
    <source>
        <dbReference type="ARBA" id="ARBA00001974"/>
    </source>
</evidence>
<dbReference type="InterPro" id="IPR016164">
    <property type="entry name" value="FAD-linked_Oxase-like_C"/>
</dbReference>
<dbReference type="PANTHER" id="PTHR11748:SF114">
    <property type="entry name" value="ARYL-ALCOHOL OXIDASE VANILLYL-ALCOHOL OXIDASE (AFU_ORTHOLOGUE AFUA_3G09500)-RELATED"/>
    <property type="match status" value="1"/>
</dbReference>
<dbReference type="Pfam" id="PF01565">
    <property type="entry name" value="FAD_binding_4"/>
    <property type="match status" value="1"/>
</dbReference>
<comment type="cofactor">
    <cofactor evidence="1">
        <name>FAD</name>
        <dbReference type="ChEBI" id="CHEBI:57692"/>
    </cofactor>
</comment>
<dbReference type="SUPFAM" id="SSF56176">
    <property type="entry name" value="FAD-binding/transporter-associated domain-like"/>
    <property type="match status" value="1"/>
</dbReference>
<dbReference type="Pfam" id="PF02913">
    <property type="entry name" value="FAD-oxidase_C"/>
    <property type="match status" value="1"/>
</dbReference>
<dbReference type="Gene3D" id="3.30.43.10">
    <property type="entry name" value="Uridine Diphospho-n-acetylenolpyruvylglucosamine Reductase, domain 2"/>
    <property type="match status" value="1"/>
</dbReference>
<gene>
    <name evidence="6" type="ORF">MQP27_20410</name>
</gene>
<dbReference type="InterPro" id="IPR016167">
    <property type="entry name" value="FAD-bd_PCMH_sub1"/>
</dbReference>
<evidence type="ECO:0000313" key="6">
    <source>
        <dbReference type="EMBL" id="MCI3273464.1"/>
    </source>
</evidence>
<evidence type="ECO:0000313" key="7">
    <source>
        <dbReference type="Proteomes" id="UP001165269"/>
    </source>
</evidence>
<name>A0ABS9Y928_9ACTN</name>
<dbReference type="Gene3D" id="3.40.462.10">
    <property type="entry name" value="FAD-linked oxidases, C-terminal domain"/>
    <property type="match status" value="1"/>
</dbReference>
<dbReference type="InterPro" id="IPR006094">
    <property type="entry name" value="Oxid_FAD_bind_N"/>
</dbReference>
<proteinExistence type="predicted"/>
<evidence type="ECO:0000256" key="2">
    <source>
        <dbReference type="ARBA" id="ARBA00022630"/>
    </source>
</evidence>
<dbReference type="EMBL" id="JALDAY010000006">
    <property type="protein sequence ID" value="MCI3273464.1"/>
    <property type="molecule type" value="Genomic_DNA"/>
</dbReference>
<dbReference type="Gene3D" id="1.10.45.10">
    <property type="entry name" value="Vanillyl-alcohol Oxidase, Chain A, domain 4"/>
    <property type="match status" value="1"/>
</dbReference>